<evidence type="ECO:0000313" key="2">
    <source>
        <dbReference type="EMBL" id="MBE1236177.1"/>
    </source>
</evidence>
<evidence type="ECO:0000313" key="3">
    <source>
        <dbReference type="Proteomes" id="UP000631034"/>
    </source>
</evidence>
<dbReference type="PANTHER" id="PTHR10612">
    <property type="entry name" value="APOLIPOPROTEIN D"/>
    <property type="match status" value="1"/>
</dbReference>
<feature type="domain" description="Lipocalin/cytosolic fatty-acid binding" evidence="1">
    <location>
        <begin position="48"/>
        <end position="185"/>
    </location>
</feature>
<dbReference type="InterPro" id="IPR047202">
    <property type="entry name" value="Lipocalin_Blc-like_dom"/>
</dbReference>
<organism evidence="2 3">
    <name type="scientific">Phaeovibrio sulfidiphilus</name>
    <dbReference type="NCBI Taxonomy" id="1220600"/>
    <lineage>
        <taxon>Bacteria</taxon>
        <taxon>Pseudomonadati</taxon>
        <taxon>Pseudomonadota</taxon>
        <taxon>Alphaproteobacteria</taxon>
        <taxon>Rhodospirillales</taxon>
        <taxon>Rhodospirillaceae</taxon>
        <taxon>Phaeovibrio</taxon>
    </lineage>
</organism>
<proteinExistence type="predicted"/>
<reference evidence="2" key="1">
    <citation type="submission" date="2020-10" db="EMBL/GenBank/DDBJ databases">
        <title>Genome sequence of the unusual species of purple photosynthetic bacteria, Phaeovibrio sulfidiphilus DSM 23193, type strain.</title>
        <authorList>
            <person name="Kyndt J.A."/>
            <person name="Meyer T.E."/>
        </authorList>
    </citation>
    <scope>NUCLEOTIDE SEQUENCE</scope>
    <source>
        <strain evidence="2">DSM 23193</strain>
    </source>
</reference>
<dbReference type="Proteomes" id="UP000631034">
    <property type="component" value="Unassembled WGS sequence"/>
</dbReference>
<gene>
    <name evidence="2" type="ORF">IHV25_00700</name>
</gene>
<dbReference type="AlphaFoldDB" id="A0A8J6YUV6"/>
<dbReference type="InterPro" id="IPR012674">
    <property type="entry name" value="Calycin"/>
</dbReference>
<evidence type="ECO:0000259" key="1">
    <source>
        <dbReference type="Pfam" id="PF08212"/>
    </source>
</evidence>
<dbReference type="SUPFAM" id="SSF50814">
    <property type="entry name" value="Lipocalins"/>
    <property type="match status" value="1"/>
</dbReference>
<dbReference type="InterPro" id="IPR000566">
    <property type="entry name" value="Lipocln_cytosolic_FA-bd_dom"/>
</dbReference>
<sequence>MGDFHPPVPHFAPRPRRGILGRIGASAAEHVLGATRPPAGVRPVHGFDATCFLGRWYEIFRLDDGFETHLSNVSMEFLLLDGGRFRVVNRGFDRESLRWRKIEGVAVFAREPWIGSFSLSFFWPWRRGFHVMDVDPSYRRALACGPDRDHLWLLAREPYVHEADISALMEVALDNGFEADDLIRVVHDRDPPCDGFFGD</sequence>
<keyword evidence="3" id="KW-1185">Reference proteome</keyword>
<dbReference type="PRINTS" id="PR01171">
    <property type="entry name" value="BCTLIPOCALIN"/>
</dbReference>
<dbReference type="GO" id="GO:0006950">
    <property type="term" value="P:response to stress"/>
    <property type="evidence" value="ECO:0007669"/>
    <property type="project" value="UniProtKB-ARBA"/>
</dbReference>
<protein>
    <submittedName>
        <fullName evidence="2">Lipocalin family protein</fullName>
    </submittedName>
</protein>
<name>A0A8J6YUV6_9PROT</name>
<dbReference type="EMBL" id="JACZHT010000001">
    <property type="protein sequence ID" value="MBE1236177.1"/>
    <property type="molecule type" value="Genomic_DNA"/>
</dbReference>
<accession>A0A8J6YUV6</accession>
<dbReference type="RefSeq" id="WP_192533052.1">
    <property type="nucleotide sequence ID" value="NZ_JACZHT010000001.1"/>
</dbReference>
<dbReference type="Gene3D" id="2.40.128.20">
    <property type="match status" value="1"/>
</dbReference>
<comment type="caution">
    <text evidence="2">The sequence shown here is derived from an EMBL/GenBank/DDBJ whole genome shotgun (WGS) entry which is preliminary data.</text>
</comment>
<dbReference type="Pfam" id="PF08212">
    <property type="entry name" value="Lipocalin_2"/>
    <property type="match status" value="1"/>
</dbReference>
<dbReference type="InterPro" id="IPR002446">
    <property type="entry name" value="Lipocalin_bac"/>
</dbReference>
<dbReference type="PANTHER" id="PTHR10612:SF34">
    <property type="entry name" value="APOLIPOPROTEIN D"/>
    <property type="match status" value="1"/>
</dbReference>
<dbReference type="CDD" id="cd19438">
    <property type="entry name" value="lipocalin_Blc-like"/>
    <property type="match status" value="1"/>
</dbReference>